<dbReference type="SUPFAM" id="SSF57756">
    <property type="entry name" value="Retrovirus zinc finger-like domains"/>
    <property type="match status" value="1"/>
</dbReference>
<dbReference type="InterPro" id="IPR036875">
    <property type="entry name" value="Znf_CCHC_sf"/>
</dbReference>
<keyword evidence="1" id="KW-0507">mRNA processing</keyword>
<dbReference type="InterPro" id="IPR001878">
    <property type="entry name" value="Znf_CCHC"/>
</dbReference>
<sequence>MKRCFLTAKKKKDQMVQVWIGQILSMAFCMEETGLTVSDQDIILALTLGLPPSFNQVIVALNSTPTENLKLDVVITRLLNDEVRQTSTLQPSPSTPRDVGQAAAVISSEKPKAPVDRMKVMCFFCDKVGHYKLECPEKAAWESAKVQASANTAVAENPETLDEICGTW</sequence>
<dbReference type="Pfam" id="PF14223">
    <property type="entry name" value="Retrotran_gag_2"/>
    <property type="match status" value="1"/>
</dbReference>
<dbReference type="EMBL" id="LR723827">
    <property type="protein sequence ID" value="VWO94189.1"/>
    <property type="molecule type" value="Genomic_DNA"/>
</dbReference>
<organism evidence="4">
    <name type="scientific">Ganoderma boninense</name>
    <dbReference type="NCBI Taxonomy" id="34458"/>
    <lineage>
        <taxon>Eukaryota</taxon>
        <taxon>Fungi</taxon>
        <taxon>Dikarya</taxon>
        <taxon>Basidiomycota</taxon>
        <taxon>Agaricomycotina</taxon>
        <taxon>Agaricomycetes</taxon>
        <taxon>Polyporales</taxon>
        <taxon>Polyporaceae</taxon>
        <taxon>Ganoderma</taxon>
    </lineage>
</organism>
<reference evidence="4" key="1">
    <citation type="submission" date="2019-10" db="EMBL/GenBank/DDBJ databases">
        <authorList>
            <person name="Nor Muhammad N."/>
        </authorList>
    </citation>
    <scope>NUCLEOTIDE SEQUENCE</scope>
</reference>
<proteinExistence type="predicted"/>
<evidence type="ECO:0000256" key="1">
    <source>
        <dbReference type="ARBA" id="ARBA00022664"/>
    </source>
</evidence>
<evidence type="ECO:0000313" key="4">
    <source>
        <dbReference type="EMBL" id="VWO94189.1"/>
    </source>
</evidence>
<keyword evidence="2" id="KW-0863">Zinc-finger</keyword>
<gene>
    <name evidence="4" type="primary">I1S0C1</name>
</gene>
<feature type="domain" description="CCHC-type" evidence="3">
    <location>
        <begin position="122"/>
        <end position="137"/>
    </location>
</feature>
<dbReference type="GO" id="GO:0008270">
    <property type="term" value="F:zinc ion binding"/>
    <property type="evidence" value="ECO:0007669"/>
    <property type="project" value="UniProtKB-KW"/>
</dbReference>
<dbReference type="Gene3D" id="4.10.60.10">
    <property type="entry name" value="Zinc finger, CCHC-type"/>
    <property type="match status" value="1"/>
</dbReference>
<keyword evidence="2" id="KW-0862">Zinc</keyword>
<accession>A0A5K1JRY6</accession>
<dbReference type="GO" id="GO:0006397">
    <property type="term" value="P:mRNA processing"/>
    <property type="evidence" value="ECO:0007669"/>
    <property type="project" value="UniProtKB-KW"/>
</dbReference>
<dbReference type="AlphaFoldDB" id="A0A5K1JRY6"/>
<keyword evidence="2" id="KW-0479">Metal-binding</keyword>
<evidence type="ECO:0000259" key="3">
    <source>
        <dbReference type="PROSITE" id="PS50158"/>
    </source>
</evidence>
<protein>
    <recommendedName>
        <fullName evidence="3">CCHC-type domain-containing protein</fullName>
    </recommendedName>
</protein>
<dbReference type="GO" id="GO:0003676">
    <property type="term" value="F:nucleic acid binding"/>
    <property type="evidence" value="ECO:0007669"/>
    <property type="project" value="InterPro"/>
</dbReference>
<dbReference type="PROSITE" id="PS50158">
    <property type="entry name" value="ZF_CCHC"/>
    <property type="match status" value="1"/>
</dbReference>
<evidence type="ECO:0000256" key="2">
    <source>
        <dbReference type="PROSITE-ProRule" id="PRU00047"/>
    </source>
</evidence>
<name>A0A5K1JRY6_9APHY</name>